<accession>A0A286UMA4</accession>
<dbReference type="GO" id="GO:0005525">
    <property type="term" value="F:GTP binding"/>
    <property type="evidence" value="ECO:0007669"/>
    <property type="project" value="UniProtKB-KW"/>
</dbReference>
<dbReference type="OrthoDB" id="2011769at2759"/>
<dbReference type="Pfam" id="PF00025">
    <property type="entry name" value="Arf"/>
    <property type="match status" value="1"/>
</dbReference>
<dbReference type="PROSITE" id="PS51417">
    <property type="entry name" value="ARF"/>
    <property type="match status" value="1"/>
</dbReference>
<dbReference type="InterPro" id="IPR027417">
    <property type="entry name" value="P-loop_NTPase"/>
</dbReference>
<organism evidence="6 7">
    <name type="scientific">Pyrrhoderma noxium</name>
    <dbReference type="NCBI Taxonomy" id="2282107"/>
    <lineage>
        <taxon>Eukaryota</taxon>
        <taxon>Fungi</taxon>
        <taxon>Dikarya</taxon>
        <taxon>Basidiomycota</taxon>
        <taxon>Agaricomycotina</taxon>
        <taxon>Agaricomycetes</taxon>
        <taxon>Hymenochaetales</taxon>
        <taxon>Hymenochaetaceae</taxon>
        <taxon>Pyrrhoderma</taxon>
    </lineage>
</organism>
<evidence type="ECO:0000313" key="7">
    <source>
        <dbReference type="Proteomes" id="UP000217199"/>
    </source>
</evidence>
<dbReference type="GO" id="GO:0046872">
    <property type="term" value="F:metal ion binding"/>
    <property type="evidence" value="ECO:0007669"/>
    <property type="project" value="UniProtKB-KW"/>
</dbReference>
<gene>
    <name evidence="6" type="ORF">PNOK_0336400</name>
</gene>
<dbReference type="PANTHER" id="PTHR11711">
    <property type="entry name" value="ADP RIBOSYLATION FACTOR-RELATED"/>
    <property type="match status" value="1"/>
</dbReference>
<sequence>MGLSVSTLFSSLSSLVKWSKEQDVRIIMLGLDSAGKTTILYRLQIGEVVSTIPTIGFNVEYVHYKNIKFTVWDLGGQSSIRPYWRCYFPNTAGIIYVIDASDHARLETSRTELLTMLAEDELRGVPLLVFANKQDIPGALGADAVSDALGLAGAEKNRQWSVHGACATEGKGLFEGLDWLISAIQKQ</sequence>
<dbReference type="SMART" id="SM00177">
    <property type="entry name" value="ARF"/>
    <property type="match status" value="1"/>
</dbReference>
<dbReference type="AlphaFoldDB" id="A0A286UMA4"/>
<dbReference type="NCBIfam" id="TIGR00231">
    <property type="entry name" value="small_GTP"/>
    <property type="match status" value="1"/>
</dbReference>
<name>A0A286UMA4_9AGAM</name>
<evidence type="ECO:0000256" key="4">
    <source>
        <dbReference type="PIRSR" id="PIRSR606689-2"/>
    </source>
</evidence>
<feature type="binding site" evidence="3">
    <location>
        <begin position="30"/>
        <end position="37"/>
    </location>
    <ligand>
        <name>GTP</name>
        <dbReference type="ChEBI" id="CHEBI:37565"/>
    </ligand>
</feature>
<feature type="binding site" evidence="3">
    <location>
        <begin position="132"/>
        <end position="135"/>
    </location>
    <ligand>
        <name>GTP</name>
        <dbReference type="ChEBI" id="CHEBI:37565"/>
    </ligand>
</feature>
<keyword evidence="7" id="KW-1185">Reference proteome</keyword>
<dbReference type="Proteomes" id="UP000217199">
    <property type="component" value="Unassembled WGS sequence"/>
</dbReference>
<dbReference type="InterPro" id="IPR024156">
    <property type="entry name" value="Small_GTPase_ARF"/>
</dbReference>
<dbReference type="STRING" id="2282107.A0A286UMA4"/>
<dbReference type="CDD" id="cd04151">
    <property type="entry name" value="Arl1"/>
    <property type="match status" value="1"/>
</dbReference>
<reference evidence="6 7" key="1">
    <citation type="journal article" date="2017" name="Mol. Ecol.">
        <title>Comparative and population genomic landscape of Phellinus noxius: A hypervariable fungus causing root rot in trees.</title>
        <authorList>
            <person name="Chung C.L."/>
            <person name="Lee T.J."/>
            <person name="Akiba M."/>
            <person name="Lee H.H."/>
            <person name="Kuo T.H."/>
            <person name="Liu D."/>
            <person name="Ke H.M."/>
            <person name="Yokoi T."/>
            <person name="Roa M.B."/>
            <person name="Lu M.J."/>
            <person name="Chang Y.Y."/>
            <person name="Ann P.J."/>
            <person name="Tsai J.N."/>
            <person name="Chen C.Y."/>
            <person name="Tzean S.S."/>
            <person name="Ota Y."/>
            <person name="Hattori T."/>
            <person name="Sahashi N."/>
            <person name="Liou R.F."/>
            <person name="Kikuchi T."/>
            <person name="Tsai I.J."/>
        </authorList>
    </citation>
    <scope>NUCLEOTIDE SEQUENCE [LARGE SCALE GENOMIC DNA]</scope>
    <source>
        <strain evidence="6 7">FFPRI411160</strain>
    </source>
</reference>
<evidence type="ECO:0000313" key="6">
    <source>
        <dbReference type="EMBL" id="PAV20737.1"/>
    </source>
</evidence>
<dbReference type="SUPFAM" id="SSF52540">
    <property type="entry name" value="P-loop containing nucleoside triphosphate hydrolases"/>
    <property type="match status" value="1"/>
</dbReference>
<dbReference type="InParanoid" id="A0A286UMA4"/>
<protein>
    <submittedName>
        <fullName evidence="6">ARF SAR</fullName>
    </submittedName>
</protein>
<dbReference type="FunFam" id="3.40.50.300:FF:000624">
    <property type="entry name" value="ADP-ribosylation factor 1"/>
    <property type="match status" value="1"/>
</dbReference>
<dbReference type="GO" id="GO:0003924">
    <property type="term" value="F:GTPase activity"/>
    <property type="evidence" value="ECO:0007669"/>
    <property type="project" value="InterPro"/>
</dbReference>
<proteinExistence type="inferred from homology"/>
<evidence type="ECO:0000256" key="1">
    <source>
        <dbReference type="ARBA" id="ARBA00022741"/>
    </source>
</evidence>
<dbReference type="InterPro" id="IPR005225">
    <property type="entry name" value="Small_GTP-bd"/>
</dbReference>
<dbReference type="SMART" id="SM00178">
    <property type="entry name" value="SAR"/>
    <property type="match status" value="1"/>
</dbReference>
<keyword evidence="4" id="KW-0460">Magnesium</keyword>
<keyword evidence="4" id="KW-0479">Metal-binding</keyword>
<feature type="binding site" evidence="4">
    <location>
        <position position="37"/>
    </location>
    <ligand>
        <name>Mg(2+)</name>
        <dbReference type="ChEBI" id="CHEBI:18420"/>
    </ligand>
</feature>
<evidence type="ECO:0000256" key="2">
    <source>
        <dbReference type="ARBA" id="ARBA00023134"/>
    </source>
</evidence>
<dbReference type="EMBL" id="NBII01000003">
    <property type="protein sequence ID" value="PAV20737.1"/>
    <property type="molecule type" value="Genomic_DNA"/>
</dbReference>
<dbReference type="PRINTS" id="PR00328">
    <property type="entry name" value="SAR1GTPBP"/>
</dbReference>
<dbReference type="Gene3D" id="3.40.50.300">
    <property type="entry name" value="P-loop containing nucleotide triphosphate hydrolases"/>
    <property type="match status" value="1"/>
</dbReference>
<evidence type="ECO:0000256" key="5">
    <source>
        <dbReference type="RuleBase" id="RU003925"/>
    </source>
</evidence>
<keyword evidence="2 3" id="KW-0342">GTP-binding</keyword>
<dbReference type="InterPro" id="IPR006689">
    <property type="entry name" value="Small_GTPase_ARF/SAR"/>
</dbReference>
<feature type="binding site" evidence="4">
    <location>
        <position position="54"/>
    </location>
    <ligand>
        <name>Mg(2+)</name>
        <dbReference type="ChEBI" id="CHEBI:18420"/>
    </ligand>
</feature>
<feature type="binding site" evidence="3">
    <location>
        <position position="76"/>
    </location>
    <ligand>
        <name>GTP</name>
        <dbReference type="ChEBI" id="CHEBI:37565"/>
    </ligand>
</feature>
<dbReference type="SMART" id="SM00175">
    <property type="entry name" value="RAB"/>
    <property type="match status" value="1"/>
</dbReference>
<comment type="similarity">
    <text evidence="5">Belongs to the small GTPase superfamily. Arf family.</text>
</comment>
<evidence type="ECO:0000256" key="3">
    <source>
        <dbReference type="PIRSR" id="PIRSR606689-1"/>
    </source>
</evidence>
<keyword evidence="1 3" id="KW-0547">Nucleotide-binding</keyword>
<comment type="caution">
    <text evidence="6">The sequence shown here is derived from an EMBL/GenBank/DDBJ whole genome shotgun (WGS) entry which is preliminary data.</text>
</comment>